<name>A0AAV9PM09_9PEZI</name>
<feature type="chain" id="PRO_5043552761" description="Disintegrin and metalloproteinase domain-containing protein B" evidence="7">
    <location>
        <begin position="22"/>
        <end position="824"/>
    </location>
</feature>
<feature type="signal peptide" evidence="7">
    <location>
        <begin position="1"/>
        <end position="21"/>
    </location>
</feature>
<keyword evidence="11" id="KW-1185">Reference proteome</keyword>
<dbReference type="GO" id="GO:0006508">
    <property type="term" value="P:proteolysis"/>
    <property type="evidence" value="ECO:0007669"/>
    <property type="project" value="InterPro"/>
</dbReference>
<dbReference type="PANTHER" id="PTHR11905">
    <property type="entry name" value="ADAM A DISINTEGRIN AND METALLOPROTEASE DOMAIN"/>
    <property type="match status" value="1"/>
</dbReference>
<evidence type="ECO:0000256" key="2">
    <source>
        <dbReference type="ARBA" id="ARBA00056552"/>
    </source>
</evidence>
<dbReference type="GO" id="GO:0004222">
    <property type="term" value="F:metalloendopeptidase activity"/>
    <property type="evidence" value="ECO:0007669"/>
    <property type="project" value="InterPro"/>
</dbReference>
<dbReference type="InterPro" id="IPR036436">
    <property type="entry name" value="Disintegrin_dom_sf"/>
</dbReference>
<keyword evidence="6" id="KW-0812">Transmembrane</keyword>
<feature type="binding site" evidence="4">
    <location>
        <position position="444"/>
    </location>
    <ligand>
        <name>Zn(2+)</name>
        <dbReference type="ChEBI" id="CHEBI:29105"/>
        <note>catalytic</note>
    </ligand>
</feature>
<dbReference type="Proteomes" id="UP001337655">
    <property type="component" value="Unassembled WGS sequence"/>
</dbReference>
<feature type="domain" description="Peptidase M12B" evidence="9">
    <location>
        <begin position="279"/>
        <end position="507"/>
    </location>
</feature>
<evidence type="ECO:0000256" key="7">
    <source>
        <dbReference type="SAM" id="SignalP"/>
    </source>
</evidence>
<keyword evidence="6" id="KW-1133">Transmembrane helix</keyword>
<dbReference type="InterPro" id="IPR024079">
    <property type="entry name" value="MetalloPept_cat_dom_sf"/>
</dbReference>
<dbReference type="RefSeq" id="XP_064663707.1">
    <property type="nucleotide sequence ID" value="XM_064797473.1"/>
</dbReference>
<accession>A0AAV9PM09</accession>
<sequence>MQLPFQLLSLVVAAISPIAEASSRIRNPIGALSTVQNATIHTHNHRVTALSKFDLTFNIRDDLYVKFKLEPNHDILAGDASVSYLAPDGQVAHKEYVDRLGHKVFKGSSWISRPNVGQNEWIRVGWARVLVRDDGKRPFFEGAFAVDRDHHHIQSSANYARTKHWQDPYADELDDGEEYMLIWRDSDILPSERLPHDDLRRRAVNEVPSCQADGLTFNTDPEHPVYRGMLGLAPKKTYGVMDFSHLFGKRQIDSTTGGNSGGVNLRSTIGDSTGCPTTNKVALVGVATDCTYTGSFNSSQTLRENVINQMNTASAVWEDSFKISLGLQNITIQPEECPGTPPNTAMWNQPCTSGANIQDRLNYFSEWRGTQQDDNSHWTLLSTCNTGSAVGLAWLGQACINTAYNANNSQTGNGQTGGGGSETVTGANVVIRTQGANEWQIIAHETGHTYGAVHDCTSQTCADADFVNSQQCCPLSQNTCDAGEQYIMNPSTSQGITDFSPCSIGNICSAIGRKSVNTDCLSDNRNIQTYTGQQCGNGIVEPGEDCDCGGAEGCGDNSCCEPETCTFKEGAVCDDANEDCCDQCQFKSQGTVCRASGGDCDPQEVCPGDSGDCPADDTAPDGQDCGDGLQCASGQCTSRDMQCKTVMGSYTQDNDTHACDSQGCQISCASPEFGYGTCYGLQQNFLDGTECGGGGHCQNGQCKGTSFGGEVKSWIEDHKAVVIGVASAVGGLLLLSILGCLRSCYKRRKMRKQQPPRPPPGGWAGWQARGPQPYPQMAQNPGHGWYGGSGGSSQPVMSGARSGPGGWDTPPPPPPAYAGRPMYG</sequence>
<dbReference type="PROSITE" id="PS50215">
    <property type="entry name" value="ADAM_MEPRO"/>
    <property type="match status" value="1"/>
</dbReference>
<dbReference type="PRINTS" id="PR00289">
    <property type="entry name" value="DISINTEGRIN"/>
</dbReference>
<dbReference type="AlphaFoldDB" id="A0AAV9PM09"/>
<keyword evidence="4" id="KW-0479">Metal-binding</keyword>
<dbReference type="GeneID" id="89921557"/>
<evidence type="ECO:0000259" key="8">
    <source>
        <dbReference type="PROSITE" id="PS50214"/>
    </source>
</evidence>
<comment type="caution">
    <text evidence="10">The sequence shown here is derived from an EMBL/GenBank/DDBJ whole genome shotgun (WGS) entry which is preliminary data.</text>
</comment>
<keyword evidence="1" id="KW-1015">Disulfide bond</keyword>
<keyword evidence="4" id="KW-0862">Zinc</keyword>
<dbReference type="EMBL" id="JAVRRT010000001">
    <property type="protein sequence ID" value="KAK5175069.1"/>
    <property type="molecule type" value="Genomic_DNA"/>
</dbReference>
<dbReference type="PROSITE" id="PS50214">
    <property type="entry name" value="DISINTEGRIN_2"/>
    <property type="match status" value="1"/>
</dbReference>
<dbReference type="Gene3D" id="3.40.390.10">
    <property type="entry name" value="Collagenase (Catalytic Domain)"/>
    <property type="match status" value="1"/>
</dbReference>
<organism evidence="10 11">
    <name type="scientific">Saxophila tyrrhenica</name>
    <dbReference type="NCBI Taxonomy" id="1690608"/>
    <lineage>
        <taxon>Eukaryota</taxon>
        <taxon>Fungi</taxon>
        <taxon>Dikarya</taxon>
        <taxon>Ascomycota</taxon>
        <taxon>Pezizomycotina</taxon>
        <taxon>Dothideomycetes</taxon>
        <taxon>Dothideomycetidae</taxon>
        <taxon>Mycosphaerellales</taxon>
        <taxon>Extremaceae</taxon>
        <taxon>Saxophila</taxon>
    </lineage>
</organism>
<feature type="active site" evidence="4">
    <location>
        <position position="445"/>
    </location>
</feature>
<evidence type="ECO:0000313" key="11">
    <source>
        <dbReference type="Proteomes" id="UP001337655"/>
    </source>
</evidence>
<dbReference type="SUPFAM" id="SSF57552">
    <property type="entry name" value="Blood coagulation inhibitor (disintegrin)"/>
    <property type="match status" value="1"/>
</dbReference>
<comment type="caution">
    <text evidence="4">Lacks conserved residue(s) required for the propagation of feature annotation.</text>
</comment>
<evidence type="ECO:0000256" key="1">
    <source>
        <dbReference type="ARBA" id="ARBA00023157"/>
    </source>
</evidence>
<keyword evidence="6" id="KW-0472">Membrane</keyword>
<evidence type="ECO:0000256" key="5">
    <source>
        <dbReference type="SAM" id="MobiDB-lite"/>
    </source>
</evidence>
<dbReference type="Gene3D" id="4.10.70.10">
    <property type="entry name" value="Disintegrin domain"/>
    <property type="match status" value="1"/>
</dbReference>
<dbReference type="InterPro" id="IPR001590">
    <property type="entry name" value="Peptidase_M12B"/>
</dbReference>
<keyword evidence="7" id="KW-0732">Signal</keyword>
<dbReference type="CDD" id="cd04271">
    <property type="entry name" value="ZnMc_ADAM_fungal"/>
    <property type="match status" value="1"/>
</dbReference>
<evidence type="ECO:0000256" key="4">
    <source>
        <dbReference type="PROSITE-ProRule" id="PRU00276"/>
    </source>
</evidence>
<feature type="binding site" evidence="4">
    <location>
        <position position="448"/>
    </location>
    <ligand>
        <name>Zn(2+)</name>
        <dbReference type="ChEBI" id="CHEBI:29105"/>
        <note>catalytic</note>
    </ligand>
</feature>
<dbReference type="Pfam" id="PF13688">
    <property type="entry name" value="Reprolysin_5"/>
    <property type="match status" value="1"/>
</dbReference>
<protein>
    <recommendedName>
        <fullName evidence="3">Disintegrin and metalloproteinase domain-containing protein B</fullName>
    </recommendedName>
</protein>
<dbReference type="GO" id="GO:0046872">
    <property type="term" value="F:metal ion binding"/>
    <property type="evidence" value="ECO:0007669"/>
    <property type="project" value="UniProtKB-KW"/>
</dbReference>
<gene>
    <name evidence="10" type="ORF">LTR77_000206</name>
</gene>
<evidence type="ECO:0000313" key="10">
    <source>
        <dbReference type="EMBL" id="KAK5175069.1"/>
    </source>
</evidence>
<dbReference type="SMART" id="SM00050">
    <property type="entry name" value="DISIN"/>
    <property type="match status" value="1"/>
</dbReference>
<feature type="transmembrane region" description="Helical" evidence="6">
    <location>
        <begin position="720"/>
        <end position="741"/>
    </location>
</feature>
<proteinExistence type="predicted"/>
<dbReference type="FunFam" id="4.10.70.10:FF:000003">
    <property type="entry name" value="Disintegrin and metalloproteinase domain-containing protein 17"/>
    <property type="match status" value="1"/>
</dbReference>
<dbReference type="InterPro" id="IPR034028">
    <property type="entry name" value="ZnMc_ADAM_fungal"/>
</dbReference>
<evidence type="ECO:0000256" key="6">
    <source>
        <dbReference type="SAM" id="Phobius"/>
    </source>
</evidence>
<reference evidence="10 11" key="1">
    <citation type="submission" date="2023-08" db="EMBL/GenBank/DDBJ databases">
        <title>Black Yeasts Isolated from many extreme environments.</title>
        <authorList>
            <person name="Coleine C."/>
            <person name="Stajich J.E."/>
            <person name="Selbmann L."/>
        </authorList>
    </citation>
    <scope>NUCLEOTIDE SEQUENCE [LARGE SCALE GENOMIC DNA]</scope>
    <source>
        <strain evidence="10 11">CCFEE 5935</strain>
    </source>
</reference>
<comment type="function">
    <text evidence="2">Probable zinc protease.</text>
</comment>
<feature type="region of interest" description="Disordered" evidence="5">
    <location>
        <begin position="749"/>
        <end position="824"/>
    </location>
</feature>
<evidence type="ECO:0000259" key="9">
    <source>
        <dbReference type="PROSITE" id="PS50215"/>
    </source>
</evidence>
<dbReference type="PANTHER" id="PTHR11905:SF159">
    <property type="entry name" value="ADAM METALLOPROTEASE"/>
    <property type="match status" value="1"/>
</dbReference>
<dbReference type="InterPro" id="IPR001762">
    <property type="entry name" value="Disintegrin_dom"/>
</dbReference>
<feature type="binding site" evidence="4">
    <location>
        <position position="454"/>
    </location>
    <ligand>
        <name>Zn(2+)</name>
        <dbReference type="ChEBI" id="CHEBI:29105"/>
        <note>catalytic</note>
    </ligand>
</feature>
<evidence type="ECO:0000256" key="3">
    <source>
        <dbReference type="ARBA" id="ARBA00074021"/>
    </source>
</evidence>
<dbReference type="SUPFAM" id="SSF55486">
    <property type="entry name" value="Metalloproteases ('zincins'), catalytic domain"/>
    <property type="match status" value="1"/>
</dbReference>
<dbReference type="Pfam" id="PF00200">
    <property type="entry name" value="Disintegrin"/>
    <property type="match status" value="1"/>
</dbReference>
<feature type="domain" description="Disintegrin" evidence="8">
    <location>
        <begin position="532"/>
        <end position="621"/>
    </location>
</feature>